<evidence type="ECO:0000256" key="9">
    <source>
        <dbReference type="ARBA" id="ARBA00022842"/>
    </source>
</evidence>
<evidence type="ECO:0000256" key="1">
    <source>
        <dbReference type="ARBA" id="ARBA00000077"/>
    </source>
</evidence>
<dbReference type="GO" id="GO:0003676">
    <property type="term" value="F:nucleic acid binding"/>
    <property type="evidence" value="ECO:0007669"/>
    <property type="project" value="InterPro"/>
</dbReference>
<comment type="subunit">
    <text evidence="3 10">Monomer.</text>
</comment>
<dbReference type="OrthoDB" id="7845843at2"/>
<comment type="catalytic activity">
    <reaction evidence="1 10">
        <text>Endonucleolytic cleavage to 5'-phosphomonoester.</text>
        <dbReference type="EC" id="3.1.26.4"/>
    </reaction>
</comment>
<dbReference type="InterPro" id="IPR036397">
    <property type="entry name" value="RNaseH_sf"/>
</dbReference>
<dbReference type="HAMAP" id="MF_00042">
    <property type="entry name" value="RNase_H"/>
    <property type="match status" value="1"/>
</dbReference>
<keyword evidence="9 10" id="KW-0460">Magnesium</keyword>
<dbReference type="AlphaFoldDB" id="A0A5C0UF83"/>
<evidence type="ECO:0000256" key="8">
    <source>
        <dbReference type="ARBA" id="ARBA00022801"/>
    </source>
</evidence>
<keyword evidence="8 10" id="KW-0378">Hydrolase</keyword>
<dbReference type="InterPro" id="IPR002156">
    <property type="entry name" value="RNaseH_domain"/>
</dbReference>
<dbReference type="InterPro" id="IPR022892">
    <property type="entry name" value="RNaseHI"/>
</dbReference>
<dbReference type="EMBL" id="CP043316">
    <property type="protein sequence ID" value="QEK38766.1"/>
    <property type="molecule type" value="Genomic_DNA"/>
</dbReference>
<dbReference type="EC" id="3.1.26.4" evidence="4 10"/>
<evidence type="ECO:0000313" key="12">
    <source>
        <dbReference type="EMBL" id="QEK38766.1"/>
    </source>
</evidence>
<name>A0A5C0UF83_9PROT</name>
<proteinExistence type="inferred from homology"/>
<reference evidence="12 13" key="1">
    <citation type="submission" date="2019-08" db="EMBL/GenBank/DDBJ databases">
        <title>Highly reduced genomes of protist endosymbionts show evolutionary convergence.</title>
        <authorList>
            <person name="George E."/>
            <person name="Husnik F."/>
            <person name="Tashyreva D."/>
            <person name="Prokopchuk G."/>
            <person name="Horak A."/>
            <person name="Kwong W.K."/>
            <person name="Lukes J."/>
            <person name="Keeling P.J."/>
        </authorList>
    </citation>
    <scope>NUCLEOTIDE SEQUENCE [LARGE SCALE GENOMIC DNA]</scope>
    <source>
        <strain evidence="12">1604LC</strain>
    </source>
</reference>
<dbReference type="InterPro" id="IPR012337">
    <property type="entry name" value="RNaseH-like_sf"/>
</dbReference>
<evidence type="ECO:0000256" key="7">
    <source>
        <dbReference type="ARBA" id="ARBA00022759"/>
    </source>
</evidence>
<evidence type="ECO:0000256" key="3">
    <source>
        <dbReference type="ARBA" id="ARBA00011245"/>
    </source>
</evidence>
<feature type="binding site" evidence="10">
    <location>
        <position position="71"/>
    </location>
    <ligand>
        <name>Mg(2+)</name>
        <dbReference type="ChEBI" id="CHEBI:18420"/>
        <label>1</label>
    </ligand>
</feature>
<dbReference type="PROSITE" id="PS50879">
    <property type="entry name" value="RNASE_H_1"/>
    <property type="match status" value="1"/>
</dbReference>
<dbReference type="InterPro" id="IPR050092">
    <property type="entry name" value="RNase_H"/>
</dbReference>
<organism evidence="12 13">
    <name type="scientific">Candidatus Cytomitobacter primus</name>
    <dbReference type="NCBI Taxonomy" id="2066024"/>
    <lineage>
        <taxon>Bacteria</taxon>
        <taxon>Pseudomonadati</taxon>
        <taxon>Pseudomonadota</taxon>
        <taxon>Alphaproteobacteria</taxon>
        <taxon>Holosporales</taxon>
        <taxon>Holosporaceae</taxon>
        <taxon>Candidatus Cytomitobacter</taxon>
    </lineage>
</organism>
<dbReference type="PANTHER" id="PTHR10642">
    <property type="entry name" value="RIBONUCLEASE H1"/>
    <property type="match status" value="1"/>
</dbReference>
<dbReference type="NCBIfam" id="NF001236">
    <property type="entry name" value="PRK00203.1"/>
    <property type="match status" value="1"/>
</dbReference>
<keyword evidence="13" id="KW-1185">Reference proteome</keyword>
<dbReference type="PANTHER" id="PTHR10642:SF26">
    <property type="entry name" value="RIBONUCLEASE H1"/>
    <property type="match status" value="1"/>
</dbReference>
<dbReference type="GO" id="GO:0005737">
    <property type="term" value="C:cytoplasm"/>
    <property type="evidence" value="ECO:0007669"/>
    <property type="project" value="UniProtKB-SubCell"/>
</dbReference>
<keyword evidence="10" id="KW-0963">Cytoplasm</keyword>
<comment type="function">
    <text evidence="10">Endonuclease that specifically degrades the RNA of RNA-DNA hybrids.</text>
</comment>
<evidence type="ECO:0000256" key="10">
    <source>
        <dbReference type="HAMAP-Rule" id="MF_00042"/>
    </source>
</evidence>
<dbReference type="CDD" id="cd09278">
    <property type="entry name" value="RNase_HI_prokaryote_like"/>
    <property type="match status" value="1"/>
</dbReference>
<dbReference type="Gene3D" id="3.30.420.10">
    <property type="entry name" value="Ribonuclease H-like superfamily/Ribonuclease H"/>
    <property type="match status" value="1"/>
</dbReference>
<dbReference type="GO" id="GO:0043137">
    <property type="term" value="P:DNA replication, removal of RNA primer"/>
    <property type="evidence" value="ECO:0007669"/>
    <property type="project" value="TreeGrafter"/>
</dbReference>
<evidence type="ECO:0000256" key="5">
    <source>
        <dbReference type="ARBA" id="ARBA00022722"/>
    </source>
</evidence>
<evidence type="ECO:0000256" key="6">
    <source>
        <dbReference type="ARBA" id="ARBA00022723"/>
    </source>
</evidence>
<evidence type="ECO:0000256" key="2">
    <source>
        <dbReference type="ARBA" id="ARBA00005300"/>
    </source>
</evidence>
<feature type="domain" description="RNase H type-1" evidence="11">
    <location>
        <begin position="1"/>
        <end position="143"/>
    </location>
</feature>
<sequence>MTKWHLITDGSCLGNPGKGGWAFILTNEEIETIKSGYEETTTNNRMELQALISGLKLFASKYDNPLTVTMDSQYILNGIKSWMANWKKNNWKTSAKTAVKNQDLWQELDKTMNNMKLSFNWTRGHNGHILHDRVDVIARCAATQHARCQCA</sequence>
<gene>
    <name evidence="10 12" type="primary">rnhA</name>
    <name evidence="12" type="ORF">FZC34_02535</name>
</gene>
<feature type="binding site" evidence="10">
    <location>
        <position position="9"/>
    </location>
    <ligand>
        <name>Mg(2+)</name>
        <dbReference type="ChEBI" id="CHEBI:18420"/>
        <label>2</label>
    </ligand>
</feature>
<protein>
    <recommendedName>
        <fullName evidence="4 10">Ribonuclease H</fullName>
        <shortName evidence="10">RNase H</shortName>
        <ecNumber evidence="4 10">3.1.26.4</ecNumber>
    </recommendedName>
</protein>
<evidence type="ECO:0000259" key="11">
    <source>
        <dbReference type="PROSITE" id="PS50879"/>
    </source>
</evidence>
<evidence type="ECO:0000256" key="4">
    <source>
        <dbReference type="ARBA" id="ARBA00012180"/>
    </source>
</evidence>
<comment type="similarity">
    <text evidence="2 10">Belongs to the RNase H family.</text>
</comment>
<dbReference type="GO" id="GO:0004523">
    <property type="term" value="F:RNA-DNA hybrid ribonuclease activity"/>
    <property type="evidence" value="ECO:0007669"/>
    <property type="project" value="UniProtKB-UniRule"/>
</dbReference>
<dbReference type="RefSeq" id="WP_148971887.1">
    <property type="nucleotide sequence ID" value="NZ_CP043316.1"/>
</dbReference>
<keyword evidence="5 10" id="KW-0540">Nuclease</keyword>
<comment type="cofactor">
    <cofactor evidence="10">
        <name>Mg(2+)</name>
        <dbReference type="ChEBI" id="CHEBI:18420"/>
    </cofactor>
    <text evidence="10">Binds 1 Mg(2+) ion per subunit. May bind a second metal ion at a regulatory site, or after substrate binding.</text>
</comment>
<feature type="binding site" evidence="10">
    <location>
        <position position="135"/>
    </location>
    <ligand>
        <name>Mg(2+)</name>
        <dbReference type="ChEBI" id="CHEBI:18420"/>
        <label>2</label>
    </ligand>
</feature>
<dbReference type="KEGG" id="cpri:FZC34_02535"/>
<dbReference type="GO" id="GO:0000287">
    <property type="term" value="F:magnesium ion binding"/>
    <property type="evidence" value="ECO:0007669"/>
    <property type="project" value="UniProtKB-UniRule"/>
</dbReference>
<dbReference type="Pfam" id="PF00075">
    <property type="entry name" value="RNase_H"/>
    <property type="match status" value="1"/>
</dbReference>
<evidence type="ECO:0000313" key="13">
    <source>
        <dbReference type="Proteomes" id="UP000325004"/>
    </source>
</evidence>
<dbReference type="SUPFAM" id="SSF53098">
    <property type="entry name" value="Ribonuclease H-like"/>
    <property type="match status" value="1"/>
</dbReference>
<comment type="subcellular location">
    <subcellularLocation>
        <location evidence="10">Cytoplasm</location>
    </subcellularLocation>
</comment>
<feature type="binding site" evidence="10">
    <location>
        <position position="9"/>
    </location>
    <ligand>
        <name>Mg(2+)</name>
        <dbReference type="ChEBI" id="CHEBI:18420"/>
        <label>1</label>
    </ligand>
</feature>
<accession>A0A5C0UF83</accession>
<dbReference type="Proteomes" id="UP000325004">
    <property type="component" value="Chromosome"/>
</dbReference>
<feature type="binding site" evidence="10">
    <location>
        <position position="47"/>
    </location>
    <ligand>
        <name>Mg(2+)</name>
        <dbReference type="ChEBI" id="CHEBI:18420"/>
        <label>1</label>
    </ligand>
</feature>
<keyword evidence="7 10" id="KW-0255">Endonuclease</keyword>
<keyword evidence="6 10" id="KW-0479">Metal-binding</keyword>